<geneLocation type="plasmid" evidence="4 5">
    <name>unnamed1</name>
</geneLocation>
<proteinExistence type="predicted"/>
<dbReference type="SUPFAM" id="SSF55174">
    <property type="entry name" value="Alpha-L RNA-binding motif"/>
    <property type="match status" value="1"/>
</dbReference>
<name>A0A4P8EL00_9RHOB</name>
<dbReference type="Gene3D" id="3.10.290.10">
    <property type="entry name" value="RNA-binding S4 domain"/>
    <property type="match status" value="1"/>
</dbReference>
<dbReference type="SMART" id="SM00363">
    <property type="entry name" value="S4"/>
    <property type="match status" value="1"/>
</dbReference>
<protein>
    <submittedName>
        <fullName evidence="4">RNA-binding S4 domain-containing protein</fullName>
    </submittedName>
</protein>
<evidence type="ECO:0000256" key="2">
    <source>
        <dbReference type="SAM" id="MobiDB-lite"/>
    </source>
</evidence>
<dbReference type="InterPro" id="IPR036986">
    <property type="entry name" value="S4_RNA-bd_sf"/>
</dbReference>
<reference evidence="4 5" key="1">
    <citation type="submission" date="2019-05" db="EMBL/GenBank/DDBJ databases">
        <title>Pseudorhodobacter turbinis sp. nov., isolated from the gut of the Korean turban shell.</title>
        <authorList>
            <person name="Jeong Y.-S."/>
            <person name="Kang W.-R."/>
            <person name="Bae J.-W."/>
        </authorList>
    </citation>
    <scope>NUCLEOTIDE SEQUENCE [LARGE SCALE GENOMIC DNA]</scope>
    <source>
        <strain evidence="4 5">S12M18</strain>
        <plasmid evidence="4 5">unnamed1</plasmid>
    </source>
</reference>
<dbReference type="OrthoDB" id="9797176at2"/>
<keyword evidence="5" id="KW-1185">Reference proteome</keyword>
<dbReference type="GO" id="GO:0003723">
    <property type="term" value="F:RNA binding"/>
    <property type="evidence" value="ECO:0007669"/>
    <property type="project" value="UniProtKB-KW"/>
</dbReference>
<dbReference type="KEGG" id="pseb:EOK75_18370"/>
<accession>A0A4P8EL00</accession>
<dbReference type="AlphaFoldDB" id="A0A4P8EL00"/>
<keyword evidence="1" id="KW-0694">RNA-binding</keyword>
<evidence type="ECO:0000256" key="1">
    <source>
        <dbReference type="PROSITE-ProRule" id="PRU00182"/>
    </source>
</evidence>
<dbReference type="InterPro" id="IPR002942">
    <property type="entry name" value="S4_RNA-bd"/>
</dbReference>
<dbReference type="EMBL" id="CP039965">
    <property type="protein sequence ID" value="QCO57659.1"/>
    <property type="molecule type" value="Genomic_DNA"/>
</dbReference>
<dbReference type="Proteomes" id="UP000298631">
    <property type="component" value="Plasmid unnamed1"/>
</dbReference>
<dbReference type="CDD" id="cd00165">
    <property type="entry name" value="S4"/>
    <property type="match status" value="1"/>
</dbReference>
<organism evidence="4 5">
    <name type="scientific">Pseudorhodobacter turbinis</name>
    <dbReference type="NCBI Taxonomy" id="2500533"/>
    <lineage>
        <taxon>Bacteria</taxon>
        <taxon>Pseudomonadati</taxon>
        <taxon>Pseudomonadota</taxon>
        <taxon>Alphaproteobacteria</taxon>
        <taxon>Rhodobacterales</taxon>
        <taxon>Paracoccaceae</taxon>
        <taxon>Pseudorhodobacter</taxon>
    </lineage>
</organism>
<dbReference type="Pfam" id="PF01479">
    <property type="entry name" value="S4"/>
    <property type="match status" value="1"/>
</dbReference>
<evidence type="ECO:0000259" key="3">
    <source>
        <dbReference type="SMART" id="SM00363"/>
    </source>
</evidence>
<feature type="domain" description="RNA-binding S4" evidence="3">
    <location>
        <begin position="25"/>
        <end position="88"/>
    </location>
</feature>
<feature type="region of interest" description="Disordered" evidence="2">
    <location>
        <begin position="1"/>
        <end position="22"/>
    </location>
</feature>
<feature type="region of interest" description="Disordered" evidence="2">
    <location>
        <begin position="98"/>
        <end position="118"/>
    </location>
</feature>
<keyword evidence="4" id="KW-0614">Plasmid</keyword>
<dbReference type="RefSeq" id="WP_137195462.1">
    <property type="nucleotide sequence ID" value="NZ_CP039965.1"/>
</dbReference>
<sequence>MAGRKTKSGGGPAAPEASQEADGKIRLDKWLFYARFFKTRVIASAMITKGRLRLNDQRQSKPGHSIGPGDVLTFPTGRQTRVIRVVGLNDRRGPAAEAQAMYTDLDPPIETATASPLE</sequence>
<gene>
    <name evidence="4" type="ORF">EOK75_18370</name>
</gene>
<evidence type="ECO:0000313" key="5">
    <source>
        <dbReference type="Proteomes" id="UP000298631"/>
    </source>
</evidence>
<evidence type="ECO:0000313" key="4">
    <source>
        <dbReference type="EMBL" id="QCO57659.1"/>
    </source>
</evidence>
<dbReference type="PROSITE" id="PS50889">
    <property type="entry name" value="S4"/>
    <property type="match status" value="1"/>
</dbReference>